<evidence type="ECO:0000313" key="2">
    <source>
        <dbReference type="Proteomes" id="UP001148662"/>
    </source>
</evidence>
<organism evidence="1 2">
    <name type="scientific">Phlebia brevispora</name>
    <dbReference type="NCBI Taxonomy" id="194682"/>
    <lineage>
        <taxon>Eukaryota</taxon>
        <taxon>Fungi</taxon>
        <taxon>Dikarya</taxon>
        <taxon>Basidiomycota</taxon>
        <taxon>Agaricomycotina</taxon>
        <taxon>Agaricomycetes</taxon>
        <taxon>Polyporales</taxon>
        <taxon>Meruliaceae</taxon>
        <taxon>Phlebia</taxon>
    </lineage>
</organism>
<comment type="caution">
    <text evidence="1">The sequence shown here is derived from an EMBL/GenBank/DDBJ whole genome shotgun (WGS) entry which is preliminary data.</text>
</comment>
<dbReference type="Proteomes" id="UP001148662">
    <property type="component" value="Unassembled WGS sequence"/>
</dbReference>
<proteinExistence type="predicted"/>
<name>A0ACC1T9Q9_9APHY</name>
<reference evidence="1" key="1">
    <citation type="submission" date="2022-07" db="EMBL/GenBank/DDBJ databases">
        <title>Genome Sequence of Phlebia brevispora.</title>
        <authorList>
            <person name="Buettner E."/>
        </authorList>
    </citation>
    <scope>NUCLEOTIDE SEQUENCE</scope>
    <source>
        <strain evidence="1">MPL23</strain>
    </source>
</reference>
<keyword evidence="2" id="KW-1185">Reference proteome</keyword>
<dbReference type="EMBL" id="JANHOG010000236">
    <property type="protein sequence ID" value="KAJ3556494.1"/>
    <property type="molecule type" value="Genomic_DNA"/>
</dbReference>
<gene>
    <name evidence="1" type="ORF">NM688_g1997</name>
</gene>
<evidence type="ECO:0000313" key="1">
    <source>
        <dbReference type="EMBL" id="KAJ3556494.1"/>
    </source>
</evidence>
<accession>A0ACC1T9Q9</accession>
<sequence>MSTSLNFTIDDSSPVFSYSPYGDGSLLGGWQAWFSGSGFETEPQGGEESVGDSYHLTNFSGASVSLEFYGTAIYLYGNASCTYEVNLDNSIATFNPLPSSGNLLFSADRLGDTLHTVNLTARPSDTTQEIAFDKAVVTNDVPDQTTSLIIDNQNTTVLQYRGQWSVTSDPQVPDKQHPSPFHDSILAGDSVALNFTGAVAVAINASTNYGHGQYNVTLNGTTSTYNGSTWWLVGNTVLAFKSGLDPSKPYTLELVNAISPYKLTLSSFTLYGSNVSVGSVGSSSINNSPTSASTSVSTTSSSPSTPPDQAATRRHTNAGVIAGPVVAGVVVIIVAVVLLLWRRRVLAKRDARRLPSPYSEPASSTPPLPKAVLEKLTATRLTSEPSAVSSTNPDVDPTQTGAITGATAPPNSTNEVPRESAGHPAGGGIDLNQIIELIAQRIDRPSHAPDPSAPPPRYLEPVLIFSASCHIGLYYISLYHSLRSFRIYATSIARKIFKRRYDLRYNGGLWHRPTPVSLITGKNVGWASS</sequence>
<protein>
    <submittedName>
        <fullName evidence="1">Uncharacterized protein</fullName>
    </submittedName>
</protein>